<dbReference type="Proteomes" id="UP001177021">
    <property type="component" value="Unassembled WGS sequence"/>
</dbReference>
<sequence length="82" mass="9275">MRCQPGYAIGLITALAAGVLTNSPQPALLYLGCNLYNKVHQDCVLEYLEKVDKCNIWLKGMKVAMELMDRYDRVPQILLQDC</sequence>
<reference evidence="1" key="1">
    <citation type="submission" date="2023-10" db="EMBL/GenBank/DDBJ databases">
        <authorList>
            <person name="Rodriguez Cubillos JULIANA M."/>
            <person name="De Vega J."/>
        </authorList>
    </citation>
    <scope>NUCLEOTIDE SEQUENCE</scope>
</reference>
<organism evidence="1 2">
    <name type="scientific">Trifolium pratense</name>
    <name type="common">Red clover</name>
    <dbReference type="NCBI Taxonomy" id="57577"/>
    <lineage>
        <taxon>Eukaryota</taxon>
        <taxon>Viridiplantae</taxon>
        <taxon>Streptophyta</taxon>
        <taxon>Embryophyta</taxon>
        <taxon>Tracheophyta</taxon>
        <taxon>Spermatophyta</taxon>
        <taxon>Magnoliopsida</taxon>
        <taxon>eudicotyledons</taxon>
        <taxon>Gunneridae</taxon>
        <taxon>Pentapetalae</taxon>
        <taxon>rosids</taxon>
        <taxon>fabids</taxon>
        <taxon>Fabales</taxon>
        <taxon>Fabaceae</taxon>
        <taxon>Papilionoideae</taxon>
        <taxon>50 kb inversion clade</taxon>
        <taxon>NPAAA clade</taxon>
        <taxon>Hologalegina</taxon>
        <taxon>IRL clade</taxon>
        <taxon>Trifolieae</taxon>
        <taxon>Trifolium</taxon>
    </lineage>
</organism>
<evidence type="ECO:0000313" key="1">
    <source>
        <dbReference type="EMBL" id="CAJ2669154.1"/>
    </source>
</evidence>
<protein>
    <submittedName>
        <fullName evidence="1">Uncharacterized protein</fullName>
    </submittedName>
</protein>
<keyword evidence="2" id="KW-1185">Reference proteome</keyword>
<proteinExistence type="predicted"/>
<dbReference type="EMBL" id="CASHSV030000615">
    <property type="protein sequence ID" value="CAJ2669154.1"/>
    <property type="molecule type" value="Genomic_DNA"/>
</dbReference>
<gene>
    <name evidence="1" type="ORF">MILVUS5_LOCUS33415</name>
</gene>
<accession>A0ACB0LI14</accession>
<name>A0ACB0LI14_TRIPR</name>
<comment type="caution">
    <text evidence="1">The sequence shown here is derived from an EMBL/GenBank/DDBJ whole genome shotgun (WGS) entry which is preliminary data.</text>
</comment>
<evidence type="ECO:0000313" key="2">
    <source>
        <dbReference type="Proteomes" id="UP001177021"/>
    </source>
</evidence>